<dbReference type="STRING" id="135208.A0A4Y9ZTZ8"/>
<reference evidence="2 3" key="1">
    <citation type="submission" date="2019-02" db="EMBL/GenBank/DDBJ databases">
        <title>Genome sequencing of the rare red list fungi Hericium alpestre (H. flagellum).</title>
        <authorList>
            <person name="Buettner E."/>
            <person name="Kellner H."/>
        </authorList>
    </citation>
    <scope>NUCLEOTIDE SEQUENCE [LARGE SCALE GENOMIC DNA]</scope>
    <source>
        <strain evidence="2 3">DSM 108284</strain>
    </source>
</reference>
<protein>
    <submittedName>
        <fullName evidence="2">Uncharacterized protein</fullName>
    </submittedName>
</protein>
<keyword evidence="3" id="KW-1185">Reference proteome</keyword>
<dbReference type="OrthoDB" id="3208375at2759"/>
<dbReference type="Proteomes" id="UP000298061">
    <property type="component" value="Unassembled WGS sequence"/>
</dbReference>
<gene>
    <name evidence="2" type="ORF">EWM64_g6485</name>
</gene>
<organism evidence="2 3">
    <name type="scientific">Hericium alpestre</name>
    <dbReference type="NCBI Taxonomy" id="135208"/>
    <lineage>
        <taxon>Eukaryota</taxon>
        <taxon>Fungi</taxon>
        <taxon>Dikarya</taxon>
        <taxon>Basidiomycota</taxon>
        <taxon>Agaricomycotina</taxon>
        <taxon>Agaricomycetes</taxon>
        <taxon>Russulales</taxon>
        <taxon>Hericiaceae</taxon>
        <taxon>Hericium</taxon>
    </lineage>
</organism>
<feature type="compositionally biased region" description="Low complexity" evidence="1">
    <location>
        <begin position="261"/>
        <end position="270"/>
    </location>
</feature>
<comment type="caution">
    <text evidence="2">The sequence shown here is derived from an EMBL/GenBank/DDBJ whole genome shotgun (WGS) entry which is preliminary data.</text>
</comment>
<evidence type="ECO:0000313" key="2">
    <source>
        <dbReference type="EMBL" id="TFY77527.1"/>
    </source>
</evidence>
<evidence type="ECO:0000313" key="3">
    <source>
        <dbReference type="Proteomes" id="UP000298061"/>
    </source>
</evidence>
<dbReference type="EMBL" id="SFCI01000889">
    <property type="protein sequence ID" value="TFY77527.1"/>
    <property type="molecule type" value="Genomic_DNA"/>
</dbReference>
<evidence type="ECO:0000256" key="1">
    <source>
        <dbReference type="SAM" id="MobiDB-lite"/>
    </source>
</evidence>
<sequence>MRLEHKWASFTMTSRAWIDATTEYNQRLRSKNSKKGLPTINKHPDALMSKLKVIEGMVKTRIKENDFKCNSEDGLDRILGEAVPRRPLEKPDAKPRKTQVCTRCKTVKYPCGTGSPENHKLRCCSDGVKISDDKDTPPPWPQPSGIYRDGTHFHPTAFLDTVHDVYERIIVEGQNPLDLPIDLITFTLTLDMRLVKQHMEDKILFKLWEGLEIEGPPLDDHIVCVAGHQFLAIEKSVLVVGSGTEQLTAAGAANPDDSDSTRTGLGTTSAGAGGRLERSFIFLRQP</sequence>
<accession>A0A4Y9ZTZ8</accession>
<proteinExistence type="predicted"/>
<name>A0A4Y9ZTZ8_9AGAM</name>
<feature type="region of interest" description="Disordered" evidence="1">
    <location>
        <begin position="249"/>
        <end position="272"/>
    </location>
</feature>
<dbReference type="AlphaFoldDB" id="A0A4Y9ZTZ8"/>